<keyword evidence="3" id="KW-1185">Reference proteome</keyword>
<evidence type="ECO:0000313" key="2">
    <source>
        <dbReference type="EMBL" id="KAL2726192.1"/>
    </source>
</evidence>
<feature type="compositionally biased region" description="Pro residues" evidence="1">
    <location>
        <begin position="76"/>
        <end position="99"/>
    </location>
</feature>
<feature type="region of interest" description="Disordered" evidence="1">
    <location>
        <begin position="173"/>
        <end position="217"/>
    </location>
</feature>
<protein>
    <submittedName>
        <fullName evidence="2">Uncharacterized protein</fullName>
    </submittedName>
</protein>
<organism evidence="2 3">
    <name type="scientific">Vespula maculifrons</name>
    <name type="common">Eastern yellow jacket</name>
    <name type="synonym">Wasp</name>
    <dbReference type="NCBI Taxonomy" id="7453"/>
    <lineage>
        <taxon>Eukaryota</taxon>
        <taxon>Metazoa</taxon>
        <taxon>Ecdysozoa</taxon>
        <taxon>Arthropoda</taxon>
        <taxon>Hexapoda</taxon>
        <taxon>Insecta</taxon>
        <taxon>Pterygota</taxon>
        <taxon>Neoptera</taxon>
        <taxon>Endopterygota</taxon>
        <taxon>Hymenoptera</taxon>
        <taxon>Apocrita</taxon>
        <taxon>Aculeata</taxon>
        <taxon>Vespoidea</taxon>
        <taxon>Vespidae</taxon>
        <taxon>Vespinae</taxon>
        <taxon>Vespula</taxon>
    </lineage>
</organism>
<gene>
    <name evidence="2" type="ORF">V1477_018006</name>
</gene>
<reference evidence="2 3" key="1">
    <citation type="journal article" date="2024" name="Ann. Entomol. Soc. Am.">
        <title>Genomic analyses of the southern and eastern yellowjacket wasps (Hymenoptera: Vespidae) reveal evolutionary signatures of social life.</title>
        <authorList>
            <person name="Catto M.A."/>
            <person name="Caine P.B."/>
            <person name="Orr S.E."/>
            <person name="Hunt B.G."/>
            <person name="Goodisman M.A.D."/>
        </authorList>
    </citation>
    <scope>NUCLEOTIDE SEQUENCE [LARGE SCALE GENOMIC DNA]</scope>
    <source>
        <strain evidence="2">232</strain>
        <tissue evidence="2">Head and thorax</tissue>
    </source>
</reference>
<feature type="non-terminal residue" evidence="2">
    <location>
        <position position="217"/>
    </location>
</feature>
<dbReference type="SUPFAM" id="SSF101447">
    <property type="entry name" value="Formin homology 2 domain (FH2 domain)"/>
    <property type="match status" value="1"/>
</dbReference>
<name>A0ABD2AZZ7_VESMC</name>
<feature type="compositionally biased region" description="Acidic residues" evidence="1">
    <location>
        <begin position="192"/>
        <end position="205"/>
    </location>
</feature>
<comment type="caution">
    <text evidence="2">The sequence shown here is derived from an EMBL/GenBank/DDBJ whole genome shotgun (WGS) entry which is preliminary data.</text>
</comment>
<dbReference type="AlphaFoldDB" id="A0ABD2AZZ7"/>
<proteinExistence type="predicted"/>
<feature type="region of interest" description="Disordered" evidence="1">
    <location>
        <begin position="72"/>
        <end position="102"/>
    </location>
</feature>
<evidence type="ECO:0000313" key="3">
    <source>
        <dbReference type="Proteomes" id="UP001607303"/>
    </source>
</evidence>
<accession>A0ABD2AZZ7</accession>
<sequence length="217" mass="24763">MDRERYNILHVLATYPTHRVAAVHGGDVWRYGTRVENYGETSKHFLLLKKTEEEAAVAVTAAVAVATAAAAERRYSPPPPPPPPTPPPPTPPPPAPPIPSHHSLPLARYTYATLQCLRMWGPRGSKHDGKRRLVDVGEEMQRESKRSSEARGFYRVSSFLPSFLPWVTLVHKVPHPIQEEEKEEKEEKEKEKEEDEEEEEEEEDGEKEKKEEKEEDT</sequence>
<dbReference type="EMBL" id="JAYRBN010000109">
    <property type="protein sequence ID" value="KAL2726192.1"/>
    <property type="molecule type" value="Genomic_DNA"/>
</dbReference>
<evidence type="ECO:0000256" key="1">
    <source>
        <dbReference type="SAM" id="MobiDB-lite"/>
    </source>
</evidence>
<feature type="region of interest" description="Disordered" evidence="1">
    <location>
        <begin position="120"/>
        <end position="150"/>
    </location>
</feature>
<feature type="compositionally biased region" description="Basic and acidic residues" evidence="1">
    <location>
        <begin position="206"/>
        <end position="217"/>
    </location>
</feature>
<dbReference type="Proteomes" id="UP001607303">
    <property type="component" value="Unassembled WGS sequence"/>
</dbReference>
<feature type="compositionally biased region" description="Basic and acidic residues" evidence="1">
    <location>
        <begin position="125"/>
        <end position="149"/>
    </location>
</feature>